<gene>
    <name evidence="7" type="ORF">Theos_0468</name>
</gene>
<dbReference type="NCBIfam" id="TIGR00031">
    <property type="entry name" value="UDP-GALP_mutase"/>
    <property type="match status" value="1"/>
</dbReference>
<evidence type="ECO:0000256" key="1">
    <source>
        <dbReference type="ARBA" id="ARBA00001974"/>
    </source>
</evidence>
<dbReference type="Pfam" id="PF13450">
    <property type="entry name" value="NAD_binding_8"/>
    <property type="match status" value="1"/>
</dbReference>
<dbReference type="PANTHER" id="PTHR21197:SF0">
    <property type="entry name" value="UDP-GALACTOPYRANOSE MUTASE"/>
    <property type="match status" value="1"/>
</dbReference>
<dbReference type="SUPFAM" id="SSF54373">
    <property type="entry name" value="FAD-linked reductases, C-terminal domain"/>
    <property type="match status" value="1"/>
</dbReference>
<keyword evidence="4" id="KW-0274">FAD</keyword>
<sequence length="372" mass="43438">MRGDVLIVGAGLTGATLAERFASVGKRVLVVDRRDHIAGNAYDEHDAHGVLVHRYGPHIFHTNSKKVWEYLSRFTAWRPYYHRVLGVVDGKEVPIPFNLQSLRLLFPPRLADLLEEKLVRRFGLGARVPILRLKEEGDEDLKLLSEYVYEKVFLGYTLKQWGMRPEDLSPSVTARVPLLVSYDDRYFQDTYQAMPEEGYTAMVRRMLSHPNIRVLLRADWRDLEGEVRYEKLIFTGPIDEFFGYKHGPLPYRSLSFRFQTLPTPWHQRVGTVNYPNEHPYTRVTEFKHLTGQGYLPHTTVVYEYPEAYVPGQNEPYYPIPREENEALYQRYLDEAKELEGVYFAGRLGDYRYYNMDQAVARALKLFEELAYG</sequence>
<evidence type="ECO:0000256" key="5">
    <source>
        <dbReference type="ARBA" id="ARBA00023235"/>
    </source>
</evidence>
<dbReference type="eggNOG" id="COG0562">
    <property type="taxonomic scope" value="Bacteria"/>
</dbReference>
<dbReference type="OrthoDB" id="9769600at2"/>
<comment type="similarity">
    <text evidence="2">Belongs to the UDP-galactopyranose/dTDP-fucopyranose mutase family.</text>
</comment>
<dbReference type="RefSeq" id="WP_016328733.1">
    <property type="nucleotide sequence ID" value="NC_019386.1"/>
</dbReference>
<evidence type="ECO:0000256" key="2">
    <source>
        <dbReference type="ARBA" id="ARBA00009321"/>
    </source>
</evidence>
<dbReference type="KEGG" id="tos:Theos_0468"/>
<dbReference type="SUPFAM" id="SSF51971">
    <property type="entry name" value="Nucleotide-binding domain"/>
    <property type="match status" value="1"/>
</dbReference>
<dbReference type="Proteomes" id="UP000000211">
    <property type="component" value="Chromosome"/>
</dbReference>
<dbReference type="STRING" id="751945.Theos_0468"/>
<evidence type="ECO:0000256" key="4">
    <source>
        <dbReference type="ARBA" id="ARBA00022827"/>
    </source>
</evidence>
<dbReference type="AlphaFoldDB" id="K7QVX2"/>
<protein>
    <submittedName>
        <fullName evidence="7">UDP-galactopyranose mutase</fullName>
    </submittedName>
</protein>
<keyword evidence="3" id="KW-0285">Flavoprotein</keyword>
<dbReference type="Gene3D" id="3.40.50.720">
    <property type="entry name" value="NAD(P)-binding Rossmann-like Domain"/>
    <property type="match status" value="3"/>
</dbReference>
<dbReference type="PANTHER" id="PTHR21197">
    <property type="entry name" value="UDP-GALACTOPYRANOSE MUTASE"/>
    <property type="match status" value="1"/>
</dbReference>
<evidence type="ECO:0000256" key="3">
    <source>
        <dbReference type="ARBA" id="ARBA00022630"/>
    </source>
</evidence>
<evidence type="ECO:0000259" key="6">
    <source>
        <dbReference type="Pfam" id="PF03275"/>
    </source>
</evidence>
<dbReference type="HOGENOM" id="CLU_042118_0_0_0"/>
<dbReference type="GO" id="GO:0005829">
    <property type="term" value="C:cytosol"/>
    <property type="evidence" value="ECO:0007669"/>
    <property type="project" value="TreeGrafter"/>
</dbReference>
<dbReference type="PATRIC" id="fig|751945.3.peg.455"/>
<organism evidence="7 8">
    <name type="scientific">Thermus oshimai JL-2</name>
    <dbReference type="NCBI Taxonomy" id="751945"/>
    <lineage>
        <taxon>Bacteria</taxon>
        <taxon>Thermotogati</taxon>
        <taxon>Deinococcota</taxon>
        <taxon>Deinococci</taxon>
        <taxon>Thermales</taxon>
        <taxon>Thermaceae</taxon>
        <taxon>Thermus</taxon>
    </lineage>
</organism>
<evidence type="ECO:0000313" key="7">
    <source>
        <dbReference type="EMBL" id="AFV75538.1"/>
    </source>
</evidence>
<evidence type="ECO:0000313" key="8">
    <source>
        <dbReference type="Proteomes" id="UP000000211"/>
    </source>
</evidence>
<name>K7QVX2_THEOS</name>
<keyword evidence="8" id="KW-1185">Reference proteome</keyword>
<proteinExistence type="inferred from homology"/>
<accession>K7QVX2</accession>
<dbReference type="GO" id="GO:0008767">
    <property type="term" value="F:UDP-galactopyranose mutase activity"/>
    <property type="evidence" value="ECO:0007669"/>
    <property type="project" value="InterPro"/>
</dbReference>
<comment type="cofactor">
    <cofactor evidence="1">
        <name>FAD</name>
        <dbReference type="ChEBI" id="CHEBI:57692"/>
    </cofactor>
</comment>
<reference evidence="7 8" key="1">
    <citation type="journal article" date="2013" name="Genome Announc.">
        <title>Whole Genome Sequencing of Thermus oshimai JL-2 and Thermus thermophilus JL-18, Incomplete Denitrifiers from the United States Great Basin.</title>
        <authorList>
            <person name="Murugapiran S.K."/>
            <person name="Huntemann M."/>
            <person name="Wei C.L."/>
            <person name="Han J."/>
            <person name="Detter J.C."/>
            <person name="Han C.S."/>
            <person name="Erkkila T.H."/>
            <person name="Teshima H."/>
            <person name="Chen A."/>
            <person name="Kyrpides N."/>
            <person name="Mavrommatis K."/>
            <person name="Markowitz V."/>
            <person name="Szeto E."/>
            <person name="Ivanova N."/>
            <person name="Pagani I."/>
            <person name="Lam J."/>
            <person name="McDonald A.I."/>
            <person name="Dodsworth J.A."/>
            <person name="Pati A."/>
            <person name="Goodwin L."/>
            <person name="Peters L."/>
            <person name="Pitluck S."/>
            <person name="Woyke T."/>
            <person name="Hedlund B.P."/>
        </authorList>
    </citation>
    <scope>NUCLEOTIDE SEQUENCE</scope>
    <source>
        <strain evidence="7 8">JL-2</strain>
    </source>
</reference>
<keyword evidence="5" id="KW-0413">Isomerase</keyword>
<dbReference type="InterPro" id="IPR015899">
    <property type="entry name" value="UDP-GalPyranose_mutase_C"/>
</dbReference>
<dbReference type="Pfam" id="PF03275">
    <property type="entry name" value="GLF"/>
    <property type="match status" value="1"/>
</dbReference>
<dbReference type="GO" id="GO:0050660">
    <property type="term" value="F:flavin adenine dinucleotide binding"/>
    <property type="evidence" value="ECO:0007669"/>
    <property type="project" value="TreeGrafter"/>
</dbReference>
<dbReference type="EMBL" id="CP003249">
    <property type="protein sequence ID" value="AFV75538.1"/>
    <property type="molecule type" value="Genomic_DNA"/>
</dbReference>
<dbReference type="InterPro" id="IPR004379">
    <property type="entry name" value="UDP-GALP_mutase"/>
</dbReference>
<feature type="domain" description="UDP-galactopyranose mutase C-terminal" evidence="6">
    <location>
        <begin position="151"/>
        <end position="352"/>
    </location>
</feature>